<dbReference type="AlphaFoldDB" id="A0A8T1YDQ8"/>
<reference evidence="1 2" key="1">
    <citation type="submission" date="2020-12" db="EMBL/GenBank/DDBJ databases">
        <title>Concerted genomic and epigenomic changes stabilize Arabidopsis allopolyploids.</title>
        <authorList>
            <person name="Chen Z."/>
        </authorList>
    </citation>
    <scope>NUCLEOTIDE SEQUENCE [LARGE SCALE GENOMIC DNA]</scope>
    <source>
        <strain evidence="1">Allo738</strain>
        <tissue evidence="1">Leaf</tissue>
    </source>
</reference>
<keyword evidence="2" id="KW-1185">Reference proteome</keyword>
<organism evidence="1 2">
    <name type="scientific">Arabidopsis thaliana x Arabidopsis arenosa</name>
    <dbReference type="NCBI Taxonomy" id="1240361"/>
    <lineage>
        <taxon>Eukaryota</taxon>
        <taxon>Viridiplantae</taxon>
        <taxon>Streptophyta</taxon>
        <taxon>Embryophyta</taxon>
        <taxon>Tracheophyta</taxon>
        <taxon>Spermatophyta</taxon>
        <taxon>Magnoliopsida</taxon>
        <taxon>eudicotyledons</taxon>
        <taxon>Gunneridae</taxon>
        <taxon>Pentapetalae</taxon>
        <taxon>rosids</taxon>
        <taxon>malvids</taxon>
        <taxon>Brassicales</taxon>
        <taxon>Brassicaceae</taxon>
        <taxon>Camelineae</taxon>
        <taxon>Arabidopsis</taxon>
    </lineage>
</organism>
<dbReference type="Proteomes" id="UP000694240">
    <property type="component" value="Chromosome 12"/>
</dbReference>
<name>A0A8T1YDQ8_9BRAS</name>
<accession>A0A8T1YDQ8</accession>
<evidence type="ECO:0000313" key="1">
    <source>
        <dbReference type="EMBL" id="KAG7544012.1"/>
    </source>
</evidence>
<evidence type="ECO:0000313" key="2">
    <source>
        <dbReference type="Proteomes" id="UP000694240"/>
    </source>
</evidence>
<protein>
    <submittedName>
        <fullName evidence="1">Uncharacterized protein</fullName>
    </submittedName>
</protein>
<comment type="caution">
    <text evidence="1">The sequence shown here is derived from an EMBL/GenBank/DDBJ whole genome shotgun (WGS) entry which is preliminary data.</text>
</comment>
<dbReference type="EMBL" id="JAEFBK010000012">
    <property type="protein sequence ID" value="KAG7544012.1"/>
    <property type="molecule type" value="Genomic_DNA"/>
</dbReference>
<gene>
    <name evidence="1" type="ORF">ISN45_Aa07g038880</name>
</gene>
<proteinExistence type="predicted"/>
<sequence>MSSGGDGVAHLTVNVLENKQRTDELQSLLRCTGGGVSKSWFAVEDAVECFGSLHGSTVSPVVVAMAEVGGVLVGFRGFDTVVNGGSSGSVWPAWSSSSEGWVSHRSLDPPRLVSTGPVKVSLLVYSERSGGGWKGIDLWVGLLGRDSTP</sequence>